<dbReference type="GO" id="GO:0009231">
    <property type="term" value="P:riboflavin biosynthetic process"/>
    <property type="evidence" value="ECO:0007669"/>
    <property type="project" value="UniProtKB-UniPathway"/>
</dbReference>
<reference evidence="20 21" key="1">
    <citation type="submission" date="2018-06" db="EMBL/GenBank/DDBJ databases">
        <authorList>
            <consortium name="Pathogen Informatics"/>
            <person name="Doyle S."/>
        </authorList>
    </citation>
    <scope>NUCLEOTIDE SEQUENCE [LARGE SCALE GENOMIC DNA]</scope>
    <source>
        <strain evidence="20 21">NCTC11088</strain>
    </source>
</reference>
<comment type="pathway">
    <text evidence="3 15">Cofactor biosynthesis; riboflavin biosynthesis; 5-amino-6-(D-ribitylamino)uracil from GTP: step 3/4.</text>
</comment>
<evidence type="ECO:0000256" key="9">
    <source>
        <dbReference type="ARBA" id="ARBA00022833"/>
    </source>
</evidence>
<feature type="binding site" evidence="17">
    <location>
        <position position="198"/>
    </location>
    <ligand>
        <name>substrate</name>
    </ligand>
</feature>
<dbReference type="InterPro" id="IPR002125">
    <property type="entry name" value="CMP_dCMP_dom"/>
</dbReference>
<dbReference type="EMBL" id="UGTH01000001">
    <property type="protein sequence ID" value="SUB75965.1"/>
    <property type="molecule type" value="Genomic_DNA"/>
</dbReference>
<proteinExistence type="inferred from homology"/>
<comment type="catalytic activity">
    <reaction evidence="13 15">
        <text>5-amino-6-(5-phospho-D-ribitylamino)uracil + NADP(+) = 5-amino-6-(5-phospho-D-ribosylamino)uracil + NADPH + H(+)</text>
        <dbReference type="Rhea" id="RHEA:17845"/>
        <dbReference type="ChEBI" id="CHEBI:15378"/>
        <dbReference type="ChEBI" id="CHEBI:57783"/>
        <dbReference type="ChEBI" id="CHEBI:58349"/>
        <dbReference type="ChEBI" id="CHEBI:58421"/>
        <dbReference type="ChEBI" id="CHEBI:58453"/>
        <dbReference type="EC" id="1.1.1.193"/>
    </reaction>
</comment>
<feature type="binding site" evidence="17">
    <location>
        <position position="201"/>
    </location>
    <ligand>
        <name>substrate</name>
    </ligand>
</feature>
<dbReference type="GO" id="GO:0008835">
    <property type="term" value="F:diaminohydroxyphosphoribosylaminopyrimidine deaminase activity"/>
    <property type="evidence" value="ECO:0007669"/>
    <property type="project" value="UniProtKB-EC"/>
</dbReference>
<comment type="catalytic activity">
    <reaction evidence="14 15">
        <text>2,5-diamino-6-hydroxy-4-(5-phosphoribosylamino)-pyrimidine + H2O + H(+) = 5-amino-6-(5-phospho-D-ribosylamino)uracil + NH4(+)</text>
        <dbReference type="Rhea" id="RHEA:21868"/>
        <dbReference type="ChEBI" id="CHEBI:15377"/>
        <dbReference type="ChEBI" id="CHEBI:15378"/>
        <dbReference type="ChEBI" id="CHEBI:28938"/>
        <dbReference type="ChEBI" id="CHEBI:58453"/>
        <dbReference type="ChEBI" id="CHEBI:58614"/>
        <dbReference type="EC" id="3.5.4.26"/>
    </reaction>
</comment>
<feature type="binding site" evidence="17">
    <location>
        <position position="190"/>
    </location>
    <ligand>
        <name>NADP(+)</name>
        <dbReference type="ChEBI" id="CHEBI:58349"/>
    </ligand>
</feature>
<accession>A0A379DEI5</accession>
<evidence type="ECO:0000256" key="5">
    <source>
        <dbReference type="ARBA" id="ARBA00007417"/>
    </source>
</evidence>
<evidence type="ECO:0000256" key="11">
    <source>
        <dbReference type="ARBA" id="ARBA00023002"/>
    </source>
</evidence>
<keyword evidence="7 15" id="KW-0479">Metal-binding</keyword>
<gene>
    <name evidence="20" type="primary">ribD</name>
    <name evidence="20" type="ORF">NCTC11088_01773</name>
</gene>
<evidence type="ECO:0000256" key="8">
    <source>
        <dbReference type="ARBA" id="ARBA00022801"/>
    </source>
</evidence>
<evidence type="ECO:0000256" key="17">
    <source>
        <dbReference type="PIRSR" id="PIRSR006769-2"/>
    </source>
</evidence>
<evidence type="ECO:0000256" key="7">
    <source>
        <dbReference type="ARBA" id="ARBA00022723"/>
    </source>
</evidence>
<dbReference type="PANTHER" id="PTHR38011:SF7">
    <property type="entry name" value="2,5-DIAMINO-6-RIBOSYLAMINO-4(3H)-PYRIMIDINONE 5'-PHOSPHATE REDUCTASE"/>
    <property type="match status" value="1"/>
</dbReference>
<evidence type="ECO:0000256" key="10">
    <source>
        <dbReference type="ARBA" id="ARBA00022857"/>
    </source>
</evidence>
<dbReference type="Gene3D" id="3.40.430.10">
    <property type="entry name" value="Dihydrofolate Reductase, subunit A"/>
    <property type="match status" value="1"/>
</dbReference>
<feature type="binding site" evidence="17">
    <location>
        <position position="194"/>
    </location>
    <ligand>
        <name>NADP(+)</name>
        <dbReference type="ChEBI" id="CHEBI:58349"/>
    </ligand>
</feature>
<organism evidence="20 21">
    <name type="scientific">Peptoniphilus indolicus</name>
    <dbReference type="NCBI Taxonomy" id="33030"/>
    <lineage>
        <taxon>Bacteria</taxon>
        <taxon>Bacillati</taxon>
        <taxon>Bacillota</taxon>
        <taxon>Tissierellia</taxon>
        <taxon>Tissierellales</taxon>
        <taxon>Peptoniphilaceae</taxon>
        <taxon>Peptoniphilus</taxon>
    </lineage>
</organism>
<evidence type="ECO:0000256" key="1">
    <source>
        <dbReference type="ARBA" id="ARBA00002151"/>
    </source>
</evidence>
<dbReference type="AlphaFoldDB" id="A0A379DEI5"/>
<protein>
    <recommendedName>
        <fullName evidence="15">Riboflavin biosynthesis protein RibD</fullName>
    </recommendedName>
    <domain>
        <recommendedName>
            <fullName evidence="15">Diaminohydroxyphosphoribosylaminopyrimidine deaminase</fullName>
            <shortName evidence="15">DRAP deaminase</shortName>
            <ecNumber evidence="15">3.5.4.26</ecNumber>
        </recommendedName>
        <alternativeName>
            <fullName evidence="15">Riboflavin-specific deaminase</fullName>
        </alternativeName>
    </domain>
    <domain>
        <recommendedName>
            <fullName evidence="15">5-amino-6-(5-phosphoribosylamino)uracil reductase</fullName>
            <ecNumber evidence="15">1.1.1.193</ecNumber>
        </recommendedName>
        <alternativeName>
            <fullName evidence="15">HTP reductase</fullName>
        </alternativeName>
    </domain>
</protein>
<dbReference type="UniPathway" id="UPA00275">
    <property type="reaction ID" value="UER00401"/>
</dbReference>
<dbReference type="InterPro" id="IPR024072">
    <property type="entry name" value="DHFR-like_dom_sf"/>
</dbReference>
<feature type="binding site" evidence="17">
    <location>
        <begin position="285"/>
        <end position="291"/>
    </location>
    <ligand>
        <name>NADP(+)</name>
        <dbReference type="ChEBI" id="CHEBI:58349"/>
    </ligand>
</feature>
<feature type="domain" description="CMP/dCMP-type deaminase" evidence="19">
    <location>
        <begin position="1"/>
        <end position="117"/>
    </location>
</feature>
<dbReference type="Proteomes" id="UP000254777">
    <property type="component" value="Unassembled WGS sequence"/>
</dbReference>
<feature type="binding site" evidence="18">
    <location>
        <position position="78"/>
    </location>
    <ligand>
        <name>Zn(2+)</name>
        <dbReference type="ChEBI" id="CHEBI:29105"/>
        <note>catalytic</note>
    </ligand>
</feature>
<keyword evidence="6 15" id="KW-0686">Riboflavin biosynthesis</keyword>
<feature type="active site" description="Proton donor" evidence="16">
    <location>
        <position position="46"/>
    </location>
</feature>
<evidence type="ECO:0000256" key="15">
    <source>
        <dbReference type="PIRNR" id="PIRNR006769"/>
    </source>
</evidence>
<evidence type="ECO:0000256" key="12">
    <source>
        <dbReference type="ARBA" id="ARBA00023268"/>
    </source>
</evidence>
<feature type="binding site" evidence="17">
    <location>
        <position position="283"/>
    </location>
    <ligand>
        <name>substrate</name>
    </ligand>
</feature>
<name>A0A379DEI5_9FIRM</name>
<dbReference type="FunFam" id="3.40.140.10:FF:000025">
    <property type="entry name" value="Riboflavin biosynthesis protein RibD"/>
    <property type="match status" value="1"/>
</dbReference>
<comment type="similarity">
    <text evidence="4 15">In the N-terminal section; belongs to the cytidine and deoxycytidylate deaminase family.</text>
</comment>
<comment type="cofactor">
    <cofactor evidence="15 18">
        <name>Zn(2+)</name>
        <dbReference type="ChEBI" id="CHEBI:29105"/>
    </cofactor>
    <text evidence="15 18">Binds 1 zinc ion.</text>
</comment>
<evidence type="ECO:0000256" key="16">
    <source>
        <dbReference type="PIRSR" id="PIRSR006769-1"/>
    </source>
</evidence>
<evidence type="ECO:0000259" key="19">
    <source>
        <dbReference type="PROSITE" id="PS51747"/>
    </source>
</evidence>
<evidence type="ECO:0000256" key="2">
    <source>
        <dbReference type="ARBA" id="ARBA00004882"/>
    </source>
</evidence>
<dbReference type="InterPro" id="IPR011549">
    <property type="entry name" value="RibD_C"/>
</dbReference>
<evidence type="ECO:0000256" key="14">
    <source>
        <dbReference type="ARBA" id="ARBA00049886"/>
    </source>
</evidence>
<dbReference type="PIRSF" id="PIRSF006769">
    <property type="entry name" value="RibD"/>
    <property type="match status" value="1"/>
</dbReference>
<keyword evidence="9 15" id="KW-0862">Zinc</keyword>
<dbReference type="PROSITE" id="PS51747">
    <property type="entry name" value="CYT_DCMP_DEAMINASES_2"/>
    <property type="match status" value="1"/>
</dbReference>
<dbReference type="NCBIfam" id="TIGR00326">
    <property type="entry name" value="eubact_ribD"/>
    <property type="match status" value="1"/>
</dbReference>
<feature type="binding site" evidence="17">
    <location>
        <position position="215"/>
    </location>
    <ligand>
        <name>NADP(+)</name>
        <dbReference type="ChEBI" id="CHEBI:58349"/>
    </ligand>
</feature>
<dbReference type="GO" id="GO:0008703">
    <property type="term" value="F:5-amino-6-(5-phosphoribosylamino)uracil reductase activity"/>
    <property type="evidence" value="ECO:0007669"/>
    <property type="project" value="UniProtKB-EC"/>
</dbReference>
<dbReference type="PROSITE" id="PS00903">
    <property type="entry name" value="CYT_DCMP_DEAMINASES_1"/>
    <property type="match status" value="1"/>
</dbReference>
<feature type="binding site" evidence="17">
    <location>
        <position position="164"/>
    </location>
    <ligand>
        <name>NADP(+)</name>
        <dbReference type="ChEBI" id="CHEBI:58349"/>
    </ligand>
</feature>
<comment type="function">
    <text evidence="1 15">Converts 2,5-diamino-6-(ribosylamino)-4(3h)-pyrimidinone 5'-phosphate into 5-amino-6-(ribosylamino)-2,4(1h,3h)-pyrimidinedione 5'-phosphate.</text>
</comment>
<dbReference type="InterPro" id="IPR002734">
    <property type="entry name" value="RibDG_C"/>
</dbReference>
<sequence length="355" mass="39299">MKRALELAELGRGFTKTNPLVGAVVVKNNKIIAEGYHHRFGDNHAEVDALNKVSKMAEGATMYVTLEPCSHYGKTPPCVDRIIKEKLKRVVVAIKDPDERVSGRGIEILKKEGIDVEVGMLEEEAKFQNRVFLLNKSKKRPFITLKFATTLDGKIATSSGESKWITNSTSRKDSHILRGKVDGILVGKNTASKDNPFLTNRSGEGDNPIRILLDSELEINSNYNIYNSEAKTIVFTSSSDFEKREKLIESCEVVRVSRDEKGLNLNEICDELLKRDIAHILVEGGSEVHSSFIRAGLVDEIYHYIAPKLLGGGKSVDDGEGILNLSDSLNFNIISTKNLDGDILIHGVRDVYGDS</sequence>
<feature type="binding site" evidence="17">
    <location>
        <position position="162"/>
    </location>
    <ligand>
        <name>substrate</name>
    </ligand>
</feature>
<keyword evidence="10 15" id="KW-0521">NADP</keyword>
<dbReference type="InterPro" id="IPR016193">
    <property type="entry name" value="Cytidine_deaminase-like"/>
</dbReference>
<dbReference type="Gene3D" id="3.40.140.10">
    <property type="entry name" value="Cytidine Deaminase, domain 2"/>
    <property type="match status" value="1"/>
</dbReference>
<feature type="binding site" evidence="18">
    <location>
        <position position="69"/>
    </location>
    <ligand>
        <name>Zn(2+)</name>
        <dbReference type="ChEBI" id="CHEBI:29105"/>
        <note>catalytic</note>
    </ligand>
</feature>
<evidence type="ECO:0000256" key="18">
    <source>
        <dbReference type="PIRSR" id="PIRSR006769-3"/>
    </source>
</evidence>
<dbReference type="PANTHER" id="PTHR38011">
    <property type="entry name" value="DIHYDROFOLATE REDUCTASE FAMILY PROTEIN (AFU_ORTHOLOGUE AFUA_8G06820)"/>
    <property type="match status" value="1"/>
</dbReference>
<dbReference type="SUPFAM" id="SSF53927">
    <property type="entry name" value="Cytidine deaminase-like"/>
    <property type="match status" value="1"/>
</dbReference>
<dbReference type="EC" id="1.1.1.193" evidence="15"/>
<evidence type="ECO:0000256" key="4">
    <source>
        <dbReference type="ARBA" id="ARBA00005259"/>
    </source>
</evidence>
<keyword evidence="8 15" id="KW-0378">Hydrolase</keyword>
<dbReference type="CDD" id="cd01284">
    <property type="entry name" value="Riboflavin_deaminase-reductase"/>
    <property type="match status" value="1"/>
</dbReference>
<evidence type="ECO:0000256" key="6">
    <source>
        <dbReference type="ARBA" id="ARBA00022619"/>
    </source>
</evidence>
<evidence type="ECO:0000313" key="21">
    <source>
        <dbReference type="Proteomes" id="UP000254777"/>
    </source>
</evidence>
<dbReference type="InterPro" id="IPR016192">
    <property type="entry name" value="APOBEC/CMP_deaminase_Zn-bd"/>
</dbReference>
<dbReference type="SUPFAM" id="SSF53597">
    <property type="entry name" value="Dihydrofolate reductase-like"/>
    <property type="match status" value="1"/>
</dbReference>
<feature type="binding site" evidence="18">
    <location>
        <position position="44"/>
    </location>
    <ligand>
        <name>Zn(2+)</name>
        <dbReference type="ChEBI" id="CHEBI:29105"/>
        <note>catalytic</note>
    </ligand>
</feature>
<evidence type="ECO:0000256" key="13">
    <source>
        <dbReference type="ARBA" id="ARBA00049861"/>
    </source>
</evidence>
<dbReference type="EC" id="3.5.4.26" evidence="15"/>
<feature type="binding site" evidence="17">
    <location>
        <position position="148"/>
    </location>
    <ligand>
        <name>NADP(+)</name>
        <dbReference type="ChEBI" id="CHEBI:58349"/>
    </ligand>
</feature>
<dbReference type="Pfam" id="PF01872">
    <property type="entry name" value="RibD_C"/>
    <property type="match status" value="1"/>
</dbReference>
<comment type="pathway">
    <text evidence="2 15">Cofactor biosynthesis; riboflavin biosynthesis; 5-amino-6-(D-ribitylamino)uracil from GTP: step 2/4.</text>
</comment>
<dbReference type="GO" id="GO:0008270">
    <property type="term" value="F:zinc ion binding"/>
    <property type="evidence" value="ECO:0007669"/>
    <property type="project" value="InterPro"/>
</dbReference>
<keyword evidence="12" id="KW-0511">Multifunctional enzyme</keyword>
<keyword evidence="11 15" id="KW-0560">Oxidoreductase</keyword>
<comment type="similarity">
    <text evidence="5 15">In the C-terminal section; belongs to the HTP reductase family.</text>
</comment>
<evidence type="ECO:0000256" key="3">
    <source>
        <dbReference type="ARBA" id="ARBA00004910"/>
    </source>
</evidence>
<feature type="binding site" evidence="17">
    <location>
        <position position="178"/>
    </location>
    <ligand>
        <name>substrate</name>
    </ligand>
</feature>
<evidence type="ECO:0000313" key="20">
    <source>
        <dbReference type="EMBL" id="SUB75965.1"/>
    </source>
</evidence>
<dbReference type="Pfam" id="PF00383">
    <property type="entry name" value="dCMP_cyt_deam_1"/>
    <property type="match status" value="1"/>
</dbReference>
<dbReference type="NCBIfam" id="TIGR00227">
    <property type="entry name" value="ribD_Cterm"/>
    <property type="match status" value="1"/>
</dbReference>
<dbReference type="InterPro" id="IPR050765">
    <property type="entry name" value="Riboflavin_Biosynth_HTPR"/>
</dbReference>
<dbReference type="InterPro" id="IPR004794">
    <property type="entry name" value="Eubact_RibD"/>
</dbReference>
<dbReference type="GO" id="GO:0050661">
    <property type="term" value="F:NADP binding"/>
    <property type="evidence" value="ECO:0007669"/>
    <property type="project" value="InterPro"/>
</dbReference>